<feature type="region of interest" description="Disordered" evidence="5">
    <location>
        <begin position="2901"/>
        <end position="2925"/>
    </location>
</feature>
<evidence type="ECO:0000313" key="7">
    <source>
        <dbReference type="EMBL" id="NMO17644.1"/>
    </source>
</evidence>
<dbReference type="Gene3D" id="3.40.50.1820">
    <property type="entry name" value="alpha/beta hydrolase"/>
    <property type="match status" value="1"/>
</dbReference>
<dbReference type="InterPro" id="IPR029058">
    <property type="entry name" value="AB_hydrolase_fold"/>
</dbReference>
<feature type="compositionally biased region" description="Low complexity" evidence="5">
    <location>
        <begin position="2911"/>
        <end position="2924"/>
    </location>
</feature>
<reference evidence="7 8" key="1">
    <citation type="submission" date="2020-04" db="EMBL/GenBank/DDBJ databases">
        <title>Draft genome of Pyxidicoccus fallax type strain.</title>
        <authorList>
            <person name="Whitworth D.E."/>
        </authorList>
    </citation>
    <scope>NUCLEOTIDE SEQUENCE [LARGE SCALE GENOMIC DNA]</scope>
    <source>
        <strain evidence="7 8">DSM 14698</strain>
    </source>
</reference>
<organism evidence="7 8">
    <name type="scientific">Pyxidicoccus fallax</name>
    <dbReference type="NCBI Taxonomy" id="394095"/>
    <lineage>
        <taxon>Bacteria</taxon>
        <taxon>Pseudomonadati</taxon>
        <taxon>Myxococcota</taxon>
        <taxon>Myxococcia</taxon>
        <taxon>Myxococcales</taxon>
        <taxon>Cystobacterineae</taxon>
        <taxon>Myxococcaceae</taxon>
        <taxon>Pyxidicoccus</taxon>
    </lineage>
</organism>
<dbReference type="GO" id="GO:0005829">
    <property type="term" value="C:cytosol"/>
    <property type="evidence" value="ECO:0007669"/>
    <property type="project" value="TreeGrafter"/>
</dbReference>
<dbReference type="InterPro" id="IPR000873">
    <property type="entry name" value="AMP-dep_synth/lig_dom"/>
</dbReference>
<dbReference type="FunFam" id="1.10.1200.10:FF:000016">
    <property type="entry name" value="Non-ribosomal peptide synthase"/>
    <property type="match status" value="2"/>
</dbReference>
<dbReference type="Gene3D" id="2.30.38.10">
    <property type="entry name" value="Luciferase, Domain 3"/>
    <property type="match status" value="3"/>
</dbReference>
<dbReference type="Pfam" id="PF00550">
    <property type="entry name" value="PP-binding"/>
    <property type="match status" value="3"/>
</dbReference>
<evidence type="ECO:0000259" key="6">
    <source>
        <dbReference type="PROSITE" id="PS50075"/>
    </source>
</evidence>
<dbReference type="FunFam" id="3.40.50.12780:FF:000012">
    <property type="entry name" value="Non-ribosomal peptide synthetase"/>
    <property type="match status" value="1"/>
</dbReference>
<dbReference type="InterPro" id="IPR001031">
    <property type="entry name" value="Thioesterase"/>
</dbReference>
<feature type="region of interest" description="Disordered" evidence="5">
    <location>
        <begin position="1264"/>
        <end position="1304"/>
    </location>
</feature>
<dbReference type="GO" id="GO:0003824">
    <property type="term" value="F:catalytic activity"/>
    <property type="evidence" value="ECO:0007669"/>
    <property type="project" value="InterPro"/>
</dbReference>
<dbReference type="FunFam" id="3.40.50.980:FF:000001">
    <property type="entry name" value="Non-ribosomal peptide synthetase"/>
    <property type="match status" value="1"/>
</dbReference>
<feature type="compositionally biased region" description="Polar residues" evidence="5">
    <location>
        <begin position="1288"/>
        <end position="1304"/>
    </location>
</feature>
<dbReference type="InterPro" id="IPR010071">
    <property type="entry name" value="AA_adenyl_dom"/>
</dbReference>
<dbReference type="PANTHER" id="PTHR45527">
    <property type="entry name" value="NONRIBOSOMAL PEPTIDE SYNTHETASE"/>
    <property type="match status" value="1"/>
</dbReference>
<dbReference type="InterPro" id="IPR025110">
    <property type="entry name" value="AMP-bd_C"/>
</dbReference>
<dbReference type="Gene3D" id="3.30.559.30">
    <property type="entry name" value="Nonribosomal peptide synthetase, condensation domain"/>
    <property type="match status" value="3"/>
</dbReference>
<dbReference type="InterPro" id="IPR036736">
    <property type="entry name" value="ACP-like_sf"/>
</dbReference>
<dbReference type="FunFam" id="2.30.38.10:FF:000001">
    <property type="entry name" value="Non-ribosomal peptide synthetase PvdI"/>
    <property type="match status" value="3"/>
</dbReference>
<dbReference type="Gene3D" id="3.30.559.10">
    <property type="entry name" value="Chloramphenicol acetyltransferase-like domain"/>
    <property type="match status" value="3"/>
</dbReference>
<dbReference type="CDD" id="cd17652">
    <property type="entry name" value="A_NRPS_CmdD_like"/>
    <property type="match status" value="1"/>
</dbReference>
<dbReference type="EMBL" id="JABBJJ010000105">
    <property type="protein sequence ID" value="NMO17644.1"/>
    <property type="molecule type" value="Genomic_DNA"/>
</dbReference>
<feature type="region of interest" description="Disordered" evidence="5">
    <location>
        <begin position="1075"/>
        <end position="1119"/>
    </location>
</feature>
<dbReference type="PROSITE" id="PS00455">
    <property type="entry name" value="AMP_BINDING"/>
    <property type="match status" value="3"/>
</dbReference>
<dbReference type="Pfam" id="PF13193">
    <property type="entry name" value="AMP-binding_C"/>
    <property type="match status" value="3"/>
</dbReference>
<dbReference type="Gene3D" id="3.40.50.980">
    <property type="match status" value="6"/>
</dbReference>
<dbReference type="FunFam" id="3.30.300.30:FF:000010">
    <property type="entry name" value="Enterobactin synthetase component F"/>
    <property type="match status" value="3"/>
</dbReference>
<dbReference type="InterPro" id="IPR023213">
    <property type="entry name" value="CAT-like_dom_sf"/>
</dbReference>
<keyword evidence="8" id="KW-1185">Reference proteome</keyword>
<dbReference type="Pfam" id="PF00668">
    <property type="entry name" value="Condensation"/>
    <property type="match status" value="3"/>
</dbReference>
<dbReference type="Pfam" id="PF00975">
    <property type="entry name" value="Thioesterase"/>
    <property type="match status" value="1"/>
</dbReference>
<dbReference type="GO" id="GO:0072330">
    <property type="term" value="P:monocarboxylic acid biosynthetic process"/>
    <property type="evidence" value="ECO:0007669"/>
    <property type="project" value="UniProtKB-ARBA"/>
</dbReference>
<dbReference type="InterPro" id="IPR001242">
    <property type="entry name" value="Condensation_dom"/>
</dbReference>
<dbReference type="InterPro" id="IPR020845">
    <property type="entry name" value="AMP-binding_CS"/>
</dbReference>
<evidence type="ECO:0000313" key="8">
    <source>
        <dbReference type="Proteomes" id="UP000518300"/>
    </source>
</evidence>
<keyword evidence="4" id="KW-0597">Phosphoprotein</keyword>
<dbReference type="CDD" id="cd19531">
    <property type="entry name" value="LCL_NRPS-like"/>
    <property type="match status" value="3"/>
</dbReference>
<dbReference type="Proteomes" id="UP000518300">
    <property type="component" value="Unassembled WGS sequence"/>
</dbReference>
<evidence type="ECO:0000256" key="2">
    <source>
        <dbReference type="ARBA" id="ARBA00006432"/>
    </source>
</evidence>
<dbReference type="InterPro" id="IPR020802">
    <property type="entry name" value="TesA-like"/>
</dbReference>
<evidence type="ECO:0000256" key="5">
    <source>
        <dbReference type="SAM" id="MobiDB-lite"/>
    </source>
</evidence>
<feature type="domain" description="Carrier" evidence="6">
    <location>
        <begin position="3323"/>
        <end position="3398"/>
    </location>
</feature>
<feature type="compositionally biased region" description="Low complexity" evidence="5">
    <location>
        <begin position="1086"/>
        <end position="1095"/>
    </location>
</feature>
<dbReference type="CDD" id="cd12117">
    <property type="entry name" value="A_NRPS_Srf_like"/>
    <property type="match status" value="2"/>
</dbReference>
<accession>A0A848LIV2</accession>
<dbReference type="SMART" id="SM00823">
    <property type="entry name" value="PKS_PP"/>
    <property type="match status" value="3"/>
</dbReference>
<dbReference type="GO" id="GO:0031177">
    <property type="term" value="F:phosphopantetheine binding"/>
    <property type="evidence" value="ECO:0007669"/>
    <property type="project" value="InterPro"/>
</dbReference>
<dbReference type="SUPFAM" id="SSF47336">
    <property type="entry name" value="ACP-like"/>
    <property type="match status" value="3"/>
</dbReference>
<evidence type="ECO:0000256" key="3">
    <source>
        <dbReference type="ARBA" id="ARBA00022450"/>
    </source>
</evidence>
<protein>
    <submittedName>
        <fullName evidence="7">Amino acid adenylation domain-containing protein</fullName>
    </submittedName>
</protein>
<evidence type="ECO:0000256" key="4">
    <source>
        <dbReference type="ARBA" id="ARBA00022553"/>
    </source>
</evidence>
<gene>
    <name evidence="7" type="ORF">HG543_22675</name>
</gene>
<dbReference type="InterPro" id="IPR020806">
    <property type="entry name" value="PKS_PP-bd"/>
</dbReference>
<dbReference type="SUPFAM" id="SSF56801">
    <property type="entry name" value="Acetyl-CoA synthetase-like"/>
    <property type="match status" value="4"/>
</dbReference>
<comment type="similarity">
    <text evidence="2">Belongs to the ATP-dependent AMP-binding enzyme family.</text>
</comment>
<dbReference type="GO" id="GO:0044550">
    <property type="term" value="P:secondary metabolite biosynthetic process"/>
    <property type="evidence" value="ECO:0007669"/>
    <property type="project" value="UniProtKB-ARBA"/>
</dbReference>
<sequence length="3655" mass="397581">MGSGDSRGTGGAVALTPEQKRAKLAELLRNKARPSRRAPVSFGQERLWFQDRLSPGSAAFNIPVAVRLSGTLDDAALRASLQELVHRHESLRTTFLEEDGRPFQLIAPAPSVALPVVDLRGLPEAEREAEATRRLTDAAREPFDLAKGPLLRTVLYRLNEREHVLLLNLHHIVADGWSLGVLVRELSALYPALAAGQASPLAAPAMQYADYASWQRESLQAERLESQVHWWRERLDPDAVLELPTDRPRPAVLSSRGARLTVMLPPELLESLKALARAEGGTLFTVLLAGFQALLHRYTGQPDIVVGTSVAGRGRAELEGLIGLFTNTLALRTDVSGQPRFRELLGRVRETTMGAYAHQDVPFEKLVDALKCERQLSVAPLFQVALTLQNAPMPPLRLPGLVMDAQPVDNRTSKADLSLLAVELPQGLRLAAEYNTDLFEPGSIQRLLGHLERLLAGAAAAPDRRMSELPLMDAAELRRVRHDWTGEAAPFPEACVHALFEAQARRTPEALALRFQGQSLTYAALDARANQLAWALRRRGVGPEVRVALSIERSLEMVVGLLGILKAGGAWVPVDPLLPGERLGFLVEDSGATVLVTQSAWVGRFPEALRPRALCLDSERDALSRERTEAPVTRVEPHHLAYLLYTSGSTGTPKGTAVAHRGVANLVTQEAVAYGIGPGSRVLQFANLSFDLSVEELFTTLCSGGTLVLAPLEELMPGAPLQRLLREEALTVISLTPAALAATSPEGLPALRTVISGGEALPADVVSRWAPGRRFLNTYGPTEATVVATLTECVPDGRVPSIGRPLANVRAYVLDPRGEPVPVGVKGELYLGGVGVARGYAGRPALTAERFVPDPFAAEAAGARMYRTGDVVRWREDGTLEFIGRADAQVKVRGFRIELGEVESALAKLPTVREAVVVARESGPGGKRLVGYVVAREGSRTDGATLRASLKEVLPEYMVPSAVVVLPALPLTASGKVDRKALPAADLSESAAREYVAPRTPTEERLAGLWRELLGVARVGAHDNFFDLGGHSLLATQALSRIRQSFGVELPLRRMFESPTLDAVARLVDEALAGRATPAPERPRAPRAQRWPTRPLGEVAREQESRSQPHAEAQAPWSHEERQRVLVEWNATASEYPRTSTLAQVFSQVVARYPDKVAVEFGDSKLTYRQLDERANLLAWYLRGLGVSTDSRVAVALERSLELVVALVSILKAGGAYVPLDPAYPRERLAAMVEDSRPRVLLTTRALLKQLPVDDFSSFTHGATSVKAPRASGPSTSMTANRALPEMQPSSSPDTSATSQAPSTALAQGGLTTVVLDEVSLHSQPSSTPPSSALPDSLAYIDFTSGSTGRPKGVGTTQASVLRTLFGIDYAHLGPEETFLLIAPVSFDASTLELWGPLLHGARLVVFPPRPPSDLQELEHVLVKHGVTTLHLTAGLFTQVVDHAPQALRGLRQLLTGGDVVSAPHVRRVLEELRLPVTACYGPTEGTLFTSCHRMTPGAHVGASVPIGRPIGNTQVYLLDSHGEPVPPGSVGELFIGGDGLARGYVEQPALTAERFVPNPFSNVPGARLYRTGDLARWRKDGVLEFLGRADAQVKVRGYRIELAEVEAALLACPHVKEAVVLAREDVPGDKRLVGYVVAPESIDTSALRTRLRNQLPEYMVPSALVRLDALPLTSNGKVDRKALPAPDVTTRGRSPSRPPRTDAERLLAALWEEVLHTGTVGAEDDFFELGGHSLSATQVLSRIRRAFQVELSLADFFTAPTVEAVARRLEALGSTRPALAVPPLKPVPRDASLPLSFAQQRLWFFAKLEPDSAAYNLPAAVRLEGVLHLPALARALRGLLQRHESLRTTFRDTEAGPIQVIAPEPALPASWMDLGTLAEAEREQELRALIDSEARQVFDLETGPLWRVLLVRLDEQRHVLLLTMHHVISDAWSMGVLIQELTTLYAAHAEGRVPELMPLPVQYPDFSAWQRGWLRDATLESQLDWWRQQLDGAPRALELPTDRPRPPAQTFRGAAHPFQFPRALSDAMQALCRREGVTPSMVVLAAFQALLSRYSGQEDVCVGSPIAGRHHAELEGLISFFVNTLVLRTKLHGDPSFRELLARVRDVALGAYAHQDVPFEKLVEALRPERDPRRPPLFQVMLAYQNAPMPEMMGPGLALHRLKVDGGTAKFDLTLALSDTAQGLKGLLEYNTDLFEPTTARRMVGHLRTLLEEALAAPERPLSALCMLTREERHLLFHAWDTPSAGVAEDAGLHRLLQAQARLRPAALAVEHEGLALTWAELHARARRVLQGLRARGVVPPEPPPPLTPAPRTGPLPLSFAQQRLWFIDQLEPGGATYNMPAFVRLEGPLDVSALHRALSEVVRRHEALRTTFVLEDGEPRQRIAPHQELSLDLVDLQALAPEAAEEALRRGFHEELQHPFDLSTGPLLHARLWKRSPTEHVLVLNMHHIVSDAWSLGVLLREVAALYEAFVQGRPSPLPPQRLQYADHAVWQREWLQGEALDARLAWWRQHLSGLATLELPTDRPRPPVRTFRGAQVPVSLSRETTQALKAVCQRTGATPFMALLAAFQVLLSRYSGQRDIAVGSPIAGRHHGEVEGLIGFFVNTLVLRAHVDDRGSFLDLLRQVKETALGAYDHQDVPFEKLVEALQPTRDLSRAPLFQVLFALQNAPMPPLRLPGLALHPLEVEGAAAKFELQLDLMESPTGYQGTLGYNTDLFEADTASRMAAHFGALVEALVCRPDVPLAHVPLVTGAERQRVLVEWNATASEYPRTSTLAQVFSQVVARYPDKVAVEFGDSKLTYRQLDERANLLAWYLRGLGVSTDSRVAVALERSLELVVALVAILKAGGAYVPLDPAYPRERLAAMVEDSRPYVLLTTRALLAKLPVDGLTASAHGATSVSTSMTANRALPESQPSSSPHTSPSTVLAQGGLTTVVLEEVFLKAQPSSPPLSTALPDSLAYIDFTSGSTGRPKGVGTTQASVLRTLFGIDYAHLGPEETFLLIAPVSFDASTLELWGPLLHGARLVVFPPRPPSDLQELEHVLVKHGVTTLHLTAGLFTQVVDHAPQALHGLRQLLTGGDVVSAPHVRRVLEELRIPVTACYGPTEGTLFTSCHRMTPGAHVGSSVPIGRPIGNTQVYLLDSHGELVPVGVTGELFIGGDGLARGYVEQPALTAERFVPNPFSTTPGARLYRTGDLARWRNDGVLEFLGRADAQVKVRGYRIELAEVEAALLACPHVKEAVVLVREDTPGDKRLVAYVVPHSAPDWNPEALRLVLAARLPKYMVPSHFVKLDALPLTPTGKLARQRLPAPDAEHPHGDAPFIAPRTPLEARLAEAFADALRVPRVSVTDSFFSLGGHSLLAPRLMARIRERTGHALPLAALFQDASVERLARRIQHAAPLPRNLVRLDAGSASGRPLFLVHGGGGGVSGYFELARHLGAHRPVYGLHTDDTPPESIEALAREYLAQVRDVQPRGPYRLGGWSFGGLVAYEMACQLQALGEPVELLALMDTLAPGTQAPPPDDLGLLAVFGRMLGLSWREPPPNLEPLRSLGTRERLAYVLARTRDAAGASPDLDSAERRFALVQRLSAAQHAYVPRGGYAGPVLLFRAAAPASGPEDLGWRAWLTGPLTVREVPGDHYTLLSAPHAGWLAERLGS</sequence>
<feature type="domain" description="Carrier" evidence="6">
    <location>
        <begin position="1699"/>
        <end position="1774"/>
    </location>
</feature>
<dbReference type="InterPro" id="IPR042099">
    <property type="entry name" value="ANL_N_sf"/>
</dbReference>
<feature type="region of interest" description="Disordered" evidence="5">
    <location>
        <begin position="1679"/>
        <end position="1702"/>
    </location>
</feature>
<comment type="cofactor">
    <cofactor evidence="1">
        <name>pantetheine 4'-phosphate</name>
        <dbReference type="ChEBI" id="CHEBI:47942"/>
    </cofactor>
</comment>
<dbReference type="Pfam" id="PF00501">
    <property type="entry name" value="AMP-binding"/>
    <property type="match status" value="3"/>
</dbReference>
<comment type="caution">
    <text evidence="7">The sequence shown here is derived from an EMBL/GenBank/DDBJ whole genome shotgun (WGS) entry which is preliminary data.</text>
</comment>
<dbReference type="FunFam" id="3.30.559.10:FF:000012">
    <property type="entry name" value="Non-ribosomal peptide synthetase"/>
    <property type="match status" value="3"/>
</dbReference>
<feature type="compositionally biased region" description="Basic and acidic residues" evidence="5">
    <location>
        <begin position="1099"/>
        <end position="1109"/>
    </location>
</feature>
<dbReference type="NCBIfam" id="TIGR01733">
    <property type="entry name" value="AA-adenyl-dom"/>
    <property type="match status" value="3"/>
</dbReference>
<evidence type="ECO:0000256" key="1">
    <source>
        <dbReference type="ARBA" id="ARBA00001957"/>
    </source>
</evidence>
<dbReference type="FunFam" id="1.10.1200.10:FF:000005">
    <property type="entry name" value="Nonribosomal peptide synthetase 1"/>
    <property type="match status" value="1"/>
</dbReference>
<dbReference type="NCBIfam" id="NF003417">
    <property type="entry name" value="PRK04813.1"/>
    <property type="match status" value="5"/>
</dbReference>
<name>A0A848LIV2_9BACT</name>
<keyword evidence="3" id="KW-0596">Phosphopantetheine</keyword>
<dbReference type="Gene3D" id="3.30.300.30">
    <property type="match status" value="3"/>
</dbReference>
<dbReference type="Gene3D" id="1.10.1200.10">
    <property type="entry name" value="ACP-like"/>
    <property type="match status" value="3"/>
</dbReference>
<dbReference type="PANTHER" id="PTHR45527:SF1">
    <property type="entry name" value="FATTY ACID SYNTHASE"/>
    <property type="match status" value="1"/>
</dbReference>
<dbReference type="Gene3D" id="3.40.50.12780">
    <property type="entry name" value="N-terminal domain of ligase-like"/>
    <property type="match status" value="2"/>
</dbReference>
<dbReference type="InterPro" id="IPR045851">
    <property type="entry name" value="AMP-bd_C_sf"/>
</dbReference>
<feature type="domain" description="Carrier" evidence="6">
    <location>
        <begin position="997"/>
        <end position="1072"/>
    </location>
</feature>
<dbReference type="SUPFAM" id="SSF52777">
    <property type="entry name" value="CoA-dependent acyltransferases"/>
    <property type="match status" value="6"/>
</dbReference>
<dbReference type="PROSITE" id="PS50075">
    <property type="entry name" value="CARRIER"/>
    <property type="match status" value="3"/>
</dbReference>
<dbReference type="GO" id="GO:0043041">
    <property type="term" value="P:amino acid activation for nonribosomal peptide biosynthetic process"/>
    <property type="evidence" value="ECO:0007669"/>
    <property type="project" value="TreeGrafter"/>
</dbReference>
<dbReference type="RefSeq" id="WP_169346925.1">
    <property type="nucleotide sequence ID" value="NZ_JABBJJ010000105.1"/>
</dbReference>
<dbReference type="InterPro" id="IPR009081">
    <property type="entry name" value="PP-bd_ACP"/>
</dbReference>
<dbReference type="SUPFAM" id="SSF53474">
    <property type="entry name" value="alpha/beta-Hydrolases"/>
    <property type="match status" value="1"/>
</dbReference>
<dbReference type="SMART" id="SM00824">
    <property type="entry name" value="PKS_TE"/>
    <property type="match status" value="1"/>
</dbReference>
<proteinExistence type="inferred from homology"/>
<dbReference type="PROSITE" id="PS00012">
    <property type="entry name" value="PHOSPHOPANTETHEINE"/>
    <property type="match status" value="2"/>
</dbReference>
<dbReference type="InterPro" id="IPR006162">
    <property type="entry name" value="Ppantetheine_attach_site"/>
</dbReference>